<protein>
    <submittedName>
        <fullName evidence="2">Winged helix DNA-binding protein</fullName>
    </submittedName>
</protein>
<accession>A0A853IIL4</accession>
<organism evidence="2 3">
    <name type="scientific">Spartinivicinus marinus</name>
    <dbReference type="NCBI Taxonomy" id="2994442"/>
    <lineage>
        <taxon>Bacteria</taxon>
        <taxon>Pseudomonadati</taxon>
        <taxon>Pseudomonadota</taxon>
        <taxon>Gammaproteobacteria</taxon>
        <taxon>Oceanospirillales</taxon>
        <taxon>Zooshikellaceae</taxon>
        <taxon>Spartinivicinus</taxon>
    </lineage>
</organism>
<dbReference type="Proteomes" id="UP000569732">
    <property type="component" value="Unassembled WGS sequence"/>
</dbReference>
<dbReference type="Pfam" id="PF13463">
    <property type="entry name" value="HTH_27"/>
    <property type="match status" value="1"/>
</dbReference>
<evidence type="ECO:0000313" key="2">
    <source>
        <dbReference type="EMBL" id="NYZ67456.1"/>
    </source>
</evidence>
<name>A0A853IIL4_9GAMM</name>
<dbReference type="InterPro" id="IPR000835">
    <property type="entry name" value="HTH_MarR-typ"/>
</dbReference>
<proteinExistence type="predicted"/>
<dbReference type="GO" id="GO:0003700">
    <property type="term" value="F:DNA-binding transcription factor activity"/>
    <property type="evidence" value="ECO:0007669"/>
    <property type="project" value="InterPro"/>
</dbReference>
<dbReference type="InterPro" id="IPR036388">
    <property type="entry name" value="WH-like_DNA-bd_sf"/>
</dbReference>
<evidence type="ECO:0000259" key="1">
    <source>
        <dbReference type="PROSITE" id="PS50995"/>
    </source>
</evidence>
<dbReference type="EMBL" id="JACCKB010000025">
    <property type="protein sequence ID" value="NYZ67456.1"/>
    <property type="molecule type" value="Genomic_DNA"/>
</dbReference>
<gene>
    <name evidence="2" type="ORF">H0A36_15675</name>
</gene>
<keyword evidence="3" id="KW-1185">Reference proteome</keyword>
<comment type="caution">
    <text evidence="2">The sequence shown here is derived from an EMBL/GenBank/DDBJ whole genome shotgun (WGS) entry which is preliminary data.</text>
</comment>
<sequence length="96" mass="10796">MNTKKVINLSLKYPRITVRTLATLAAIGDNEGSSVSEIAQRMEVGEKNVATTIRRLEEGRAGNPDEQLIRVKQDAKDKRFKLIYLTAKGRNILKKL</sequence>
<keyword evidence="2" id="KW-0238">DNA-binding</keyword>
<feature type="domain" description="HTH marR-type" evidence="1">
    <location>
        <begin position="1"/>
        <end position="96"/>
    </location>
</feature>
<reference evidence="2 3" key="1">
    <citation type="submission" date="2020-07" db="EMBL/GenBank/DDBJ databases">
        <title>Endozoicomonas sp. nov., isolated from sediment.</title>
        <authorList>
            <person name="Gu T."/>
        </authorList>
    </citation>
    <scope>NUCLEOTIDE SEQUENCE [LARGE SCALE GENOMIC DNA]</scope>
    <source>
        <strain evidence="2 3">SM1973</strain>
    </source>
</reference>
<dbReference type="PROSITE" id="PS50995">
    <property type="entry name" value="HTH_MARR_2"/>
    <property type="match status" value="1"/>
</dbReference>
<evidence type="ECO:0000313" key="3">
    <source>
        <dbReference type="Proteomes" id="UP000569732"/>
    </source>
</evidence>
<dbReference type="InterPro" id="IPR036390">
    <property type="entry name" value="WH_DNA-bd_sf"/>
</dbReference>
<dbReference type="Gene3D" id="1.10.10.10">
    <property type="entry name" value="Winged helix-like DNA-binding domain superfamily/Winged helix DNA-binding domain"/>
    <property type="match status" value="1"/>
</dbReference>
<dbReference type="RefSeq" id="WP_180569478.1">
    <property type="nucleotide sequence ID" value="NZ_JACCKB010000025.1"/>
</dbReference>
<dbReference type="SUPFAM" id="SSF46785">
    <property type="entry name" value="Winged helix' DNA-binding domain"/>
    <property type="match status" value="1"/>
</dbReference>
<dbReference type="GO" id="GO:0003677">
    <property type="term" value="F:DNA binding"/>
    <property type="evidence" value="ECO:0007669"/>
    <property type="project" value="UniProtKB-KW"/>
</dbReference>
<dbReference type="AlphaFoldDB" id="A0A853IIL4"/>